<comment type="caution">
    <text evidence="7">The sequence shown here is derived from an EMBL/GenBank/DDBJ whole genome shotgun (WGS) entry which is preliminary data.</text>
</comment>
<comment type="subcellular location">
    <subcellularLocation>
        <location evidence="1">Membrane</location>
    </subcellularLocation>
</comment>
<dbReference type="Gene3D" id="3.90.1310.10">
    <property type="entry name" value="Penicillin-binding protein 2a (Domain 2)"/>
    <property type="match status" value="1"/>
</dbReference>
<dbReference type="Pfam" id="PF03717">
    <property type="entry name" value="PBP_dimer"/>
    <property type="match status" value="1"/>
</dbReference>
<dbReference type="InterPro" id="IPR050515">
    <property type="entry name" value="Beta-lactam/transpept"/>
</dbReference>
<dbReference type="SUPFAM" id="SSF56601">
    <property type="entry name" value="beta-lactamase/transpeptidase-like"/>
    <property type="match status" value="1"/>
</dbReference>
<feature type="domain" description="NTF2-like N-terminal transpeptidase" evidence="6">
    <location>
        <begin position="33"/>
        <end position="142"/>
    </location>
</feature>
<dbReference type="InterPro" id="IPR005311">
    <property type="entry name" value="PBP_dimer"/>
</dbReference>
<evidence type="ECO:0000259" key="4">
    <source>
        <dbReference type="Pfam" id="PF00905"/>
    </source>
</evidence>
<dbReference type="RefSeq" id="WP_378298528.1">
    <property type="nucleotide sequence ID" value="NZ_JBHTJA010000019.1"/>
</dbReference>
<dbReference type="InterPro" id="IPR001460">
    <property type="entry name" value="PCN-bd_Tpept"/>
</dbReference>
<organism evidence="7 8">
    <name type="scientific">Actinomadura sediminis</name>
    <dbReference type="NCBI Taxonomy" id="1038904"/>
    <lineage>
        <taxon>Bacteria</taxon>
        <taxon>Bacillati</taxon>
        <taxon>Actinomycetota</taxon>
        <taxon>Actinomycetes</taxon>
        <taxon>Streptosporangiales</taxon>
        <taxon>Thermomonosporaceae</taxon>
        <taxon>Actinomadura</taxon>
    </lineage>
</organism>
<name>A0ABW3ELS0_9ACTN</name>
<dbReference type="SUPFAM" id="SSF54427">
    <property type="entry name" value="NTF2-like"/>
    <property type="match status" value="1"/>
</dbReference>
<keyword evidence="3" id="KW-0472">Membrane</keyword>
<evidence type="ECO:0000313" key="8">
    <source>
        <dbReference type="Proteomes" id="UP001596972"/>
    </source>
</evidence>
<evidence type="ECO:0000256" key="3">
    <source>
        <dbReference type="ARBA" id="ARBA00023136"/>
    </source>
</evidence>
<comment type="similarity">
    <text evidence="2">Belongs to the transpeptidase family.</text>
</comment>
<feature type="domain" description="Penicillin-binding protein transpeptidase" evidence="4">
    <location>
        <begin position="275"/>
        <end position="552"/>
    </location>
</feature>
<evidence type="ECO:0000313" key="7">
    <source>
        <dbReference type="EMBL" id="MFD0901309.1"/>
    </source>
</evidence>
<dbReference type="EMBL" id="JBHTJA010000019">
    <property type="protein sequence ID" value="MFD0901309.1"/>
    <property type="molecule type" value="Genomic_DNA"/>
</dbReference>
<dbReference type="Gene3D" id="3.40.710.10">
    <property type="entry name" value="DD-peptidase/beta-lactamase superfamily"/>
    <property type="match status" value="1"/>
</dbReference>
<dbReference type="Proteomes" id="UP001596972">
    <property type="component" value="Unassembled WGS sequence"/>
</dbReference>
<evidence type="ECO:0000256" key="1">
    <source>
        <dbReference type="ARBA" id="ARBA00004370"/>
    </source>
</evidence>
<keyword evidence="8" id="KW-1185">Reference proteome</keyword>
<reference evidence="8" key="1">
    <citation type="journal article" date="2019" name="Int. J. Syst. Evol. Microbiol.">
        <title>The Global Catalogue of Microorganisms (GCM) 10K type strain sequencing project: providing services to taxonomists for standard genome sequencing and annotation.</title>
        <authorList>
            <consortium name="The Broad Institute Genomics Platform"/>
            <consortium name="The Broad Institute Genome Sequencing Center for Infectious Disease"/>
            <person name="Wu L."/>
            <person name="Ma J."/>
        </authorList>
    </citation>
    <scope>NUCLEOTIDE SEQUENCE [LARGE SCALE GENOMIC DNA]</scope>
    <source>
        <strain evidence="8">JCM 31202</strain>
    </source>
</reference>
<evidence type="ECO:0000259" key="6">
    <source>
        <dbReference type="Pfam" id="PF05223"/>
    </source>
</evidence>
<dbReference type="InterPro" id="IPR032710">
    <property type="entry name" value="NTF2-like_dom_sf"/>
</dbReference>
<sequence length="555" mass="57558">MRRTRVLAAAVVAVVVVLAGAGAVWFLRDGDDPEAAAEDFLAAWSGGDHAAMKALTYRPPADFTERLTRMHDDLGVAKQSYTVESVGEPDDGAAGGSYKAELTLSGGRVWSYTGPLPLTEQDGEWLVRWSPKLLHPELEDGQSLRAARAFPRRADVLAADGSSLTTSRSGSARQLAGTVGAASADAAKEMGAPYREGDSIGTSGLQRQYEKRLAGTPALAVQIVEGGGRDGAEAKVVKTLERFGGEDGRPLKTTIDPVMQASASEALSGVSKPASMVALRPSTGEILAVANKPGGYNRALMGTYPPGSTFKVVTAAALVADGVSADSRVACPATTNVGGREFHNYQYEDFGTVPFREAFAHSCNTTFARLAVDELGEKRLTDVAEQFGFNAPIIAGLPAVRASFPKNADDTAFASASFGQGKVLTSPLNMASVAAAAADGTWRSPRLVDAELAPQALDAGGKKPEEPHELEPAVKKALHTLMPAVVSEGTASGVDFPAGTAGKTGTAEYGSGENPPAHAWFIGYREDVAFAVVVEGGGEGAQAAAPVAAKFLKGL</sequence>
<dbReference type="InterPro" id="IPR007887">
    <property type="entry name" value="MecA_N"/>
</dbReference>
<dbReference type="Gene3D" id="3.10.450.100">
    <property type="entry name" value="NTF2-like, domain 1"/>
    <property type="match status" value="1"/>
</dbReference>
<gene>
    <name evidence="7" type="ORF">ACFQ11_12985</name>
</gene>
<accession>A0ABW3ELS0</accession>
<dbReference type="InterPro" id="IPR012338">
    <property type="entry name" value="Beta-lactam/transpept-like"/>
</dbReference>
<evidence type="ECO:0000256" key="2">
    <source>
        <dbReference type="ARBA" id="ARBA00007171"/>
    </source>
</evidence>
<dbReference type="Pfam" id="PF00905">
    <property type="entry name" value="Transpeptidase"/>
    <property type="match status" value="1"/>
</dbReference>
<evidence type="ECO:0000259" key="5">
    <source>
        <dbReference type="Pfam" id="PF03717"/>
    </source>
</evidence>
<proteinExistence type="inferred from homology"/>
<dbReference type="Pfam" id="PF05223">
    <property type="entry name" value="MecA_N"/>
    <property type="match status" value="1"/>
</dbReference>
<protein>
    <submittedName>
        <fullName evidence="7">Penicillin-binding transpeptidase domain-containing protein</fullName>
    </submittedName>
</protein>
<dbReference type="PANTHER" id="PTHR30627">
    <property type="entry name" value="PEPTIDOGLYCAN D,D-TRANSPEPTIDASE"/>
    <property type="match status" value="1"/>
</dbReference>
<dbReference type="PANTHER" id="PTHR30627:SF24">
    <property type="entry name" value="PENICILLIN-BINDING PROTEIN 4B"/>
    <property type="match status" value="1"/>
</dbReference>
<feature type="domain" description="Penicillin-binding protein dimerisation" evidence="5">
    <location>
        <begin position="170"/>
        <end position="229"/>
    </location>
</feature>